<proteinExistence type="predicted"/>
<dbReference type="Proteomes" id="UP000887013">
    <property type="component" value="Unassembled WGS sequence"/>
</dbReference>
<feature type="compositionally biased region" description="Basic and acidic residues" evidence="1">
    <location>
        <begin position="10"/>
        <end position="22"/>
    </location>
</feature>
<protein>
    <submittedName>
        <fullName evidence="2">Uncharacterized protein</fullName>
    </submittedName>
</protein>
<dbReference type="AlphaFoldDB" id="A0A8X6TXQ8"/>
<evidence type="ECO:0000256" key="1">
    <source>
        <dbReference type="SAM" id="MobiDB-lite"/>
    </source>
</evidence>
<accession>A0A8X6TXQ8</accession>
<reference evidence="2" key="1">
    <citation type="submission" date="2020-08" db="EMBL/GenBank/DDBJ databases">
        <title>Multicomponent nature underlies the extraordinary mechanical properties of spider dragline silk.</title>
        <authorList>
            <person name="Kono N."/>
            <person name="Nakamura H."/>
            <person name="Mori M."/>
            <person name="Yoshida Y."/>
            <person name="Ohtoshi R."/>
            <person name="Malay A.D."/>
            <person name="Moran D.A.P."/>
            <person name="Tomita M."/>
            <person name="Numata K."/>
            <person name="Arakawa K."/>
        </authorList>
    </citation>
    <scope>NUCLEOTIDE SEQUENCE</scope>
</reference>
<organism evidence="2 3">
    <name type="scientific">Nephila pilipes</name>
    <name type="common">Giant wood spider</name>
    <name type="synonym">Nephila maculata</name>
    <dbReference type="NCBI Taxonomy" id="299642"/>
    <lineage>
        <taxon>Eukaryota</taxon>
        <taxon>Metazoa</taxon>
        <taxon>Ecdysozoa</taxon>
        <taxon>Arthropoda</taxon>
        <taxon>Chelicerata</taxon>
        <taxon>Arachnida</taxon>
        <taxon>Araneae</taxon>
        <taxon>Araneomorphae</taxon>
        <taxon>Entelegynae</taxon>
        <taxon>Araneoidea</taxon>
        <taxon>Nephilidae</taxon>
        <taxon>Nephila</taxon>
    </lineage>
</organism>
<gene>
    <name evidence="2" type="ORF">NPIL_579111</name>
</gene>
<sequence>MVSRETPLPESRRFHHEPNKESGDWLKCRNICATAHALLNNLSSQNYYWHSHSLLKLASIGVKQRDSRSKWKPPRIAMKPLVNVSAVPHDGLFCSHRRKKATKIKNLMLVI</sequence>
<comment type="caution">
    <text evidence="2">The sequence shown here is derived from an EMBL/GenBank/DDBJ whole genome shotgun (WGS) entry which is preliminary data.</text>
</comment>
<name>A0A8X6TXQ8_NEPPI</name>
<keyword evidence="3" id="KW-1185">Reference proteome</keyword>
<evidence type="ECO:0000313" key="3">
    <source>
        <dbReference type="Proteomes" id="UP000887013"/>
    </source>
</evidence>
<feature type="region of interest" description="Disordered" evidence="1">
    <location>
        <begin position="1"/>
        <end position="22"/>
    </location>
</feature>
<evidence type="ECO:0000313" key="2">
    <source>
        <dbReference type="EMBL" id="GFT57572.1"/>
    </source>
</evidence>
<dbReference type="EMBL" id="BMAW01113518">
    <property type="protein sequence ID" value="GFT57572.1"/>
    <property type="molecule type" value="Genomic_DNA"/>
</dbReference>